<evidence type="ECO:0000313" key="1">
    <source>
        <dbReference type="EMBL" id="KAK3719888.1"/>
    </source>
</evidence>
<dbReference type="Proteomes" id="UP001283361">
    <property type="component" value="Unassembled WGS sequence"/>
</dbReference>
<proteinExistence type="predicted"/>
<accession>A0AAE0XWL7</accession>
<dbReference type="AlphaFoldDB" id="A0AAE0XWL7"/>
<keyword evidence="2" id="KW-1185">Reference proteome</keyword>
<reference evidence="1" key="1">
    <citation type="journal article" date="2023" name="G3 (Bethesda)">
        <title>A reference genome for the long-term kleptoplast-retaining sea slug Elysia crispata morphotype clarki.</title>
        <authorList>
            <person name="Eastman K.E."/>
            <person name="Pendleton A.L."/>
            <person name="Shaikh M.A."/>
            <person name="Suttiyut T."/>
            <person name="Ogas R."/>
            <person name="Tomko P."/>
            <person name="Gavelis G."/>
            <person name="Widhalm J.R."/>
            <person name="Wisecaver J.H."/>
        </authorList>
    </citation>
    <scope>NUCLEOTIDE SEQUENCE</scope>
    <source>
        <strain evidence="1">ECLA1</strain>
    </source>
</reference>
<gene>
    <name evidence="1" type="ORF">RRG08_040187</name>
</gene>
<comment type="caution">
    <text evidence="1">The sequence shown here is derived from an EMBL/GenBank/DDBJ whole genome shotgun (WGS) entry which is preliminary data.</text>
</comment>
<sequence>MQGRNTCRCPDCLKSSAQRVARDRFESKPALRNSFPSPGTVQACHDRAGQNVYEEEVNNRIIKYACDRRIQDLNRTNPNTM</sequence>
<evidence type="ECO:0000313" key="2">
    <source>
        <dbReference type="Proteomes" id="UP001283361"/>
    </source>
</evidence>
<name>A0AAE0XWL7_9GAST</name>
<protein>
    <submittedName>
        <fullName evidence="1">Uncharacterized protein</fullName>
    </submittedName>
</protein>
<dbReference type="EMBL" id="JAWDGP010007412">
    <property type="protein sequence ID" value="KAK3719888.1"/>
    <property type="molecule type" value="Genomic_DNA"/>
</dbReference>
<organism evidence="1 2">
    <name type="scientific">Elysia crispata</name>
    <name type="common">lettuce slug</name>
    <dbReference type="NCBI Taxonomy" id="231223"/>
    <lineage>
        <taxon>Eukaryota</taxon>
        <taxon>Metazoa</taxon>
        <taxon>Spiralia</taxon>
        <taxon>Lophotrochozoa</taxon>
        <taxon>Mollusca</taxon>
        <taxon>Gastropoda</taxon>
        <taxon>Heterobranchia</taxon>
        <taxon>Euthyneura</taxon>
        <taxon>Panpulmonata</taxon>
        <taxon>Sacoglossa</taxon>
        <taxon>Placobranchoidea</taxon>
        <taxon>Plakobranchidae</taxon>
        <taxon>Elysia</taxon>
    </lineage>
</organism>